<organism evidence="4 5">
    <name type="scientific">Acidianus sulfidivorans JP7</name>
    <dbReference type="NCBI Taxonomy" id="619593"/>
    <lineage>
        <taxon>Archaea</taxon>
        <taxon>Thermoproteota</taxon>
        <taxon>Thermoprotei</taxon>
        <taxon>Sulfolobales</taxon>
        <taxon>Sulfolobaceae</taxon>
        <taxon>Acidianus</taxon>
    </lineage>
</organism>
<evidence type="ECO:0000313" key="5">
    <source>
        <dbReference type="Proteomes" id="UP000248410"/>
    </source>
</evidence>
<keyword evidence="2" id="KW-0560">Oxidoreductase</keyword>
<dbReference type="GO" id="GO:0005506">
    <property type="term" value="F:iron ion binding"/>
    <property type="evidence" value="ECO:0007669"/>
    <property type="project" value="InterPro"/>
</dbReference>
<sequence length="758" mass="84213">MKLMYIEGIRAVNGEGEYISDLPDLPGTLYMAIYRSPIPHGILKKVDLEEVRSHGGIGIGPEDMAKIIVNPFPSTVDAPIKYYPFAKGKLRFVGEPIAIVLANDPYKAIDLLDYVSIDYEELPPVKSIDDALKGKALVHDELKSNIAMKRNMKFGNLPSSDLLVSEDFKFPRHSAMPLEPYGLLVRMNEELEVWANVQGPMLQVYFLSKALNIPISNIKLYSPKDIGGSFGSKYSLYPYITLAASASKLTKRPIRWTETRTENFLASSAGGERRGSVQIMANKDGKITGIIYNFYEDVGAYVRPPEPGALFRVQGNLNGAYNIQYIEANYTVVLTNKSPTGLNRGYGGPPFYFALETAVDKLADELGIDPLEIRLKNLIKLEDFKDGFYHTVSGGLYPRQDYERVVNAIKDEYYYWKEESKKRKNLGVGLAVLVEPSGTNLGYVDLALENRKNPHSSSGDYATISVNPDGSISVFINGTNEGLGHETTIVEYVSKELGIEESMVKVENKVDTTKPWNLASGSYSSRFAPIVMSAVAKGVKELKENLKKLAMKYLESENVEFEKGVFYDVNDRKKSVSIRKLASAFHWNPNLFGDSISLVVTSYFYPDELKPAEGDKINSSLGYSIQAHLAVVEVDPITEEIKVKRYVISHDAGKILNRELAESQLYGGLMHGIDIALYEELKYDKGIPQTLTFDSYESPTLSEAIGMEVKFIHFETNSPFLPSGAYGLGEGPIMGAPAAISNAVSRMGKRITELPIRW</sequence>
<dbReference type="PANTHER" id="PTHR11908">
    <property type="entry name" value="XANTHINE DEHYDROGENASE"/>
    <property type="match status" value="1"/>
</dbReference>
<evidence type="ECO:0000259" key="3">
    <source>
        <dbReference type="SMART" id="SM01008"/>
    </source>
</evidence>
<protein>
    <submittedName>
        <fullName evidence="4">Xanthine dehydrogenase</fullName>
    </submittedName>
</protein>
<feature type="domain" description="Aldehyde oxidase/xanthine dehydrogenase a/b hammerhead" evidence="3">
    <location>
        <begin position="13"/>
        <end position="123"/>
    </location>
</feature>
<gene>
    <name evidence="4" type="ORF">DFR86_00545</name>
</gene>
<keyword evidence="1" id="KW-0500">Molybdenum</keyword>
<keyword evidence="5" id="KW-1185">Reference proteome</keyword>
<name>A0A2U9IJH3_9CREN</name>
<dbReference type="Pfam" id="PF20256">
    <property type="entry name" value="MoCoBD_2"/>
    <property type="match status" value="1"/>
</dbReference>
<dbReference type="SUPFAM" id="SSF56003">
    <property type="entry name" value="Molybdenum cofactor-binding domain"/>
    <property type="match status" value="1"/>
</dbReference>
<dbReference type="InterPro" id="IPR037165">
    <property type="entry name" value="AldOxase/xan_DH_Mopterin-bd_sf"/>
</dbReference>
<dbReference type="InterPro" id="IPR008274">
    <property type="entry name" value="AldOxase/xan_DH_MoCoBD1"/>
</dbReference>
<dbReference type="Pfam" id="PF01315">
    <property type="entry name" value="Ald_Xan_dh_C"/>
    <property type="match status" value="1"/>
</dbReference>
<dbReference type="GO" id="GO:0016491">
    <property type="term" value="F:oxidoreductase activity"/>
    <property type="evidence" value="ECO:0007669"/>
    <property type="project" value="UniProtKB-KW"/>
</dbReference>
<evidence type="ECO:0000256" key="2">
    <source>
        <dbReference type="ARBA" id="ARBA00023002"/>
    </source>
</evidence>
<dbReference type="EMBL" id="CP029288">
    <property type="protein sequence ID" value="AWR96183.1"/>
    <property type="molecule type" value="Genomic_DNA"/>
</dbReference>
<dbReference type="Proteomes" id="UP000248410">
    <property type="component" value="Chromosome"/>
</dbReference>
<dbReference type="InterPro" id="IPR000674">
    <property type="entry name" value="Ald_Oxase/Xan_DH_a/b"/>
</dbReference>
<dbReference type="PANTHER" id="PTHR11908:SF132">
    <property type="entry name" value="ALDEHYDE OXIDASE 1-RELATED"/>
    <property type="match status" value="1"/>
</dbReference>
<proteinExistence type="predicted"/>
<dbReference type="InterPro" id="IPR046867">
    <property type="entry name" value="AldOxase/xan_DH_MoCoBD2"/>
</dbReference>
<reference evidence="4 5" key="1">
    <citation type="submission" date="2018-05" db="EMBL/GenBank/DDBJ databases">
        <title>Complete Genome Sequences of Extremely Thermoacidophilic, Metal-Mobilizing Type-Strain Members of the Archaeal Family Sulfolobaceae: Acidianus brierleyi DSM-1651T, Acidianus sulfidivorans DSM-18786T, Metallosphaera hakonensis DSM-7519T, and Metallosphaera prunae DSM-10039T.</title>
        <authorList>
            <person name="Counts J.A."/>
            <person name="Kelly R.M."/>
        </authorList>
    </citation>
    <scope>NUCLEOTIDE SEQUENCE [LARGE SCALE GENOMIC DNA]</scope>
    <source>
        <strain evidence="4 5">JP7</strain>
    </source>
</reference>
<dbReference type="SUPFAM" id="SSF54665">
    <property type="entry name" value="CO dehydrogenase molybdoprotein N-domain-like"/>
    <property type="match status" value="1"/>
</dbReference>
<dbReference type="SMART" id="SM01008">
    <property type="entry name" value="Ald_Xan_dh_C"/>
    <property type="match status" value="1"/>
</dbReference>
<evidence type="ECO:0000256" key="1">
    <source>
        <dbReference type="ARBA" id="ARBA00022505"/>
    </source>
</evidence>
<accession>A0A2U9IJH3</accession>
<dbReference type="Gene3D" id="3.30.365.10">
    <property type="entry name" value="Aldehyde oxidase/xanthine dehydrogenase, molybdopterin binding domain"/>
    <property type="match status" value="4"/>
</dbReference>
<dbReference type="InterPro" id="IPR036856">
    <property type="entry name" value="Ald_Oxase/Xan_DH_a/b_sf"/>
</dbReference>
<evidence type="ECO:0000313" key="4">
    <source>
        <dbReference type="EMBL" id="AWR96183.1"/>
    </source>
</evidence>
<dbReference type="Gene3D" id="3.90.1170.50">
    <property type="entry name" value="Aldehyde oxidase/xanthine dehydrogenase, a/b hammerhead"/>
    <property type="match status" value="1"/>
</dbReference>
<dbReference type="InterPro" id="IPR016208">
    <property type="entry name" value="Ald_Oxase/xanthine_DH-like"/>
</dbReference>
<dbReference type="Pfam" id="PF02738">
    <property type="entry name" value="MoCoBD_1"/>
    <property type="match status" value="1"/>
</dbReference>
<dbReference type="AlphaFoldDB" id="A0A2U9IJH3"/>
<dbReference type="KEGG" id="asul:DFR86_00545"/>